<dbReference type="AlphaFoldDB" id="A0AAV3RDB0"/>
<dbReference type="Proteomes" id="UP001454036">
    <property type="component" value="Unassembled WGS sequence"/>
</dbReference>
<dbReference type="EMBL" id="BAABME010009006">
    <property type="protein sequence ID" value="GAA0174280.1"/>
    <property type="molecule type" value="Genomic_DNA"/>
</dbReference>
<dbReference type="InterPro" id="IPR002156">
    <property type="entry name" value="RNaseH_domain"/>
</dbReference>
<proteinExistence type="predicted"/>
<name>A0AAV3RDB0_LITER</name>
<dbReference type="GO" id="GO:0004523">
    <property type="term" value="F:RNA-DNA hybrid ribonuclease activity"/>
    <property type="evidence" value="ECO:0007669"/>
    <property type="project" value="InterPro"/>
</dbReference>
<keyword evidence="3" id="KW-1185">Reference proteome</keyword>
<dbReference type="InterPro" id="IPR036397">
    <property type="entry name" value="RNaseH_sf"/>
</dbReference>
<feature type="domain" description="RNase H type-1" evidence="1">
    <location>
        <begin position="2"/>
        <end position="50"/>
    </location>
</feature>
<dbReference type="GO" id="GO:0003676">
    <property type="term" value="F:nucleic acid binding"/>
    <property type="evidence" value="ECO:0007669"/>
    <property type="project" value="InterPro"/>
</dbReference>
<evidence type="ECO:0000313" key="3">
    <source>
        <dbReference type="Proteomes" id="UP001454036"/>
    </source>
</evidence>
<gene>
    <name evidence="2" type="ORF">LIER_27705</name>
</gene>
<dbReference type="Gene3D" id="3.30.420.10">
    <property type="entry name" value="Ribonuclease H-like superfamily/Ribonuclease H"/>
    <property type="match status" value="1"/>
</dbReference>
<protein>
    <recommendedName>
        <fullName evidence="1">RNase H type-1 domain-containing protein</fullName>
    </recommendedName>
</protein>
<comment type="caution">
    <text evidence="2">The sequence shown here is derived from an EMBL/GenBank/DDBJ whole genome shotgun (WGS) entry which is preliminary data.</text>
</comment>
<reference evidence="2 3" key="1">
    <citation type="submission" date="2024-01" db="EMBL/GenBank/DDBJ databases">
        <title>The complete chloroplast genome sequence of Lithospermum erythrorhizon: insights into the phylogenetic relationship among Boraginaceae species and the maternal lineages of purple gromwells.</title>
        <authorList>
            <person name="Okada T."/>
            <person name="Watanabe K."/>
        </authorList>
    </citation>
    <scope>NUCLEOTIDE SEQUENCE [LARGE SCALE GENOMIC DNA]</scope>
</reference>
<evidence type="ECO:0000259" key="1">
    <source>
        <dbReference type="Pfam" id="PF13456"/>
    </source>
</evidence>
<dbReference type="Pfam" id="PF13456">
    <property type="entry name" value="RVT_3"/>
    <property type="match status" value="1"/>
</dbReference>
<evidence type="ECO:0000313" key="2">
    <source>
        <dbReference type="EMBL" id="GAA0174280.1"/>
    </source>
</evidence>
<sequence>MDQVRGDCGIKNKSLVKYHAKATTLAKTFAHIIFEHIPRIENEEADLLSKLSTTYFDELPKEFFVEIRE</sequence>
<accession>A0AAV3RDB0</accession>
<organism evidence="2 3">
    <name type="scientific">Lithospermum erythrorhizon</name>
    <name type="common">Purple gromwell</name>
    <name type="synonym">Lithospermum officinale var. erythrorhizon</name>
    <dbReference type="NCBI Taxonomy" id="34254"/>
    <lineage>
        <taxon>Eukaryota</taxon>
        <taxon>Viridiplantae</taxon>
        <taxon>Streptophyta</taxon>
        <taxon>Embryophyta</taxon>
        <taxon>Tracheophyta</taxon>
        <taxon>Spermatophyta</taxon>
        <taxon>Magnoliopsida</taxon>
        <taxon>eudicotyledons</taxon>
        <taxon>Gunneridae</taxon>
        <taxon>Pentapetalae</taxon>
        <taxon>asterids</taxon>
        <taxon>lamiids</taxon>
        <taxon>Boraginales</taxon>
        <taxon>Boraginaceae</taxon>
        <taxon>Boraginoideae</taxon>
        <taxon>Lithospermeae</taxon>
        <taxon>Lithospermum</taxon>
    </lineage>
</organism>